<evidence type="ECO:0000313" key="1">
    <source>
        <dbReference type="EnsemblPlants" id="Bo9g135120.1"/>
    </source>
</evidence>
<dbReference type="Gramene" id="Bo9g135120.1">
    <property type="protein sequence ID" value="Bo9g135120.1"/>
    <property type="gene ID" value="Bo9g135120"/>
</dbReference>
<evidence type="ECO:0008006" key="3">
    <source>
        <dbReference type="Google" id="ProtNLM"/>
    </source>
</evidence>
<evidence type="ECO:0000313" key="2">
    <source>
        <dbReference type="Proteomes" id="UP000032141"/>
    </source>
</evidence>
<dbReference type="AlphaFoldDB" id="A0A0D3ECE3"/>
<dbReference type="PANTHER" id="PTHR45023:SF4">
    <property type="entry name" value="GLYCINE-RICH PROTEIN-RELATED"/>
    <property type="match status" value="1"/>
</dbReference>
<dbReference type="PANTHER" id="PTHR45023">
    <property type="match status" value="1"/>
</dbReference>
<reference evidence="1" key="2">
    <citation type="submission" date="2015-03" db="UniProtKB">
        <authorList>
            <consortium name="EnsemblPlants"/>
        </authorList>
    </citation>
    <scope>IDENTIFICATION</scope>
</reference>
<name>A0A0D3ECE3_BRAOL</name>
<dbReference type="HOGENOM" id="CLU_1322560_0_0_1"/>
<keyword evidence="2" id="KW-1185">Reference proteome</keyword>
<dbReference type="Proteomes" id="UP000032141">
    <property type="component" value="Chromosome C9"/>
</dbReference>
<protein>
    <recommendedName>
        <fullName evidence="3">Myb-like domain-containing protein</fullName>
    </recommendedName>
</protein>
<reference evidence="1 2" key="1">
    <citation type="journal article" date="2014" name="Genome Biol.">
        <title>Transcriptome and methylome profiling reveals relics of genome dominance in the mesopolyploid Brassica oleracea.</title>
        <authorList>
            <person name="Parkin I.A."/>
            <person name="Koh C."/>
            <person name="Tang H."/>
            <person name="Robinson S.J."/>
            <person name="Kagale S."/>
            <person name="Clarke W.E."/>
            <person name="Town C.D."/>
            <person name="Nixon J."/>
            <person name="Krishnakumar V."/>
            <person name="Bidwell S.L."/>
            <person name="Denoeud F."/>
            <person name="Belcram H."/>
            <person name="Links M.G."/>
            <person name="Just J."/>
            <person name="Clarke C."/>
            <person name="Bender T."/>
            <person name="Huebert T."/>
            <person name="Mason A.S."/>
            <person name="Pires J.C."/>
            <person name="Barker G."/>
            <person name="Moore J."/>
            <person name="Walley P.G."/>
            <person name="Manoli S."/>
            <person name="Batley J."/>
            <person name="Edwards D."/>
            <person name="Nelson M.N."/>
            <person name="Wang X."/>
            <person name="Paterson A.H."/>
            <person name="King G."/>
            <person name="Bancroft I."/>
            <person name="Chalhoub B."/>
            <person name="Sharpe A.G."/>
        </authorList>
    </citation>
    <scope>NUCLEOTIDE SEQUENCE</scope>
    <source>
        <strain evidence="1 2">cv. TO1000</strain>
    </source>
</reference>
<accession>A0A0D3ECE3</accession>
<organism evidence="1 2">
    <name type="scientific">Brassica oleracea var. oleracea</name>
    <dbReference type="NCBI Taxonomy" id="109376"/>
    <lineage>
        <taxon>Eukaryota</taxon>
        <taxon>Viridiplantae</taxon>
        <taxon>Streptophyta</taxon>
        <taxon>Embryophyta</taxon>
        <taxon>Tracheophyta</taxon>
        <taxon>Spermatophyta</taxon>
        <taxon>Magnoliopsida</taxon>
        <taxon>eudicotyledons</taxon>
        <taxon>Gunneridae</taxon>
        <taxon>Pentapetalae</taxon>
        <taxon>rosids</taxon>
        <taxon>malvids</taxon>
        <taxon>Brassicales</taxon>
        <taxon>Brassicaceae</taxon>
        <taxon>Brassiceae</taxon>
        <taxon>Brassica</taxon>
    </lineage>
</organism>
<sequence length="208" mass="23686">MWLREETAILPLRGSSLSVDRRRNDNSLSLRGSSRKQRRSYLSLGCCRRGRKSLIISLTVGILDGEEPLSLSLSLWINWNRKVRLFLLVALVDGDIWLSVDGSPQRRRCSLSMALRDSFRFCDELKGGQGSVSVSASQDPFVGSQQEPIHCDKLPAERRERKTWSPSEDIVLISSWLNTSKDPVVGNEQKSMAFWKRIAAYYLKKISR</sequence>
<proteinExistence type="predicted"/>
<dbReference type="EnsemblPlants" id="Bo9g135120.1">
    <property type="protein sequence ID" value="Bo9g135120.1"/>
    <property type="gene ID" value="Bo9g135120"/>
</dbReference>